<feature type="region of interest" description="Disordered" evidence="1">
    <location>
        <begin position="235"/>
        <end position="263"/>
    </location>
</feature>
<dbReference type="EMBL" id="VCPC01000003">
    <property type="protein sequence ID" value="TMV11834.1"/>
    <property type="molecule type" value="Genomic_DNA"/>
</dbReference>
<keyword evidence="4" id="KW-1185">Reference proteome</keyword>
<dbReference type="RefSeq" id="WP_138864894.1">
    <property type="nucleotide sequence ID" value="NZ_VCPC01000003.1"/>
</dbReference>
<comment type="caution">
    <text evidence="3">The sequence shown here is derived from an EMBL/GenBank/DDBJ whole genome shotgun (WGS) entry which is preliminary data.</text>
</comment>
<proteinExistence type="predicted"/>
<evidence type="ECO:0000313" key="4">
    <source>
        <dbReference type="Proteomes" id="UP001191082"/>
    </source>
</evidence>
<feature type="domain" description="SseB protein N-terminal" evidence="2">
    <location>
        <begin position="12"/>
        <end position="120"/>
    </location>
</feature>
<dbReference type="InterPro" id="IPR009839">
    <property type="entry name" value="SseB_N"/>
</dbReference>
<sequence>MTEITPLDTAHAAMEAAPADDAARLGFYARLADGELFLLLTTEPKGDQIDPETFEIADGTFVLAFDREERLAQFVGRTAPYVAMPGRVLAGMLAGQGIGLGVNLDVAPSATLLPPEAMAWLADTVANAPSEVEARIAAVIPPRGLPESLVTALDAKLATAGGLAKCAYLAGVEYDSGAKGHMLAFVDAVEAARPALAGAVGEALTFSGIEAGMLDVGFFDATDPMAASLARAGLRFDLPEPERPSPRTPSAPGSDPSKPPILR</sequence>
<gene>
    <name evidence="3" type="ORF">FGK64_16370</name>
</gene>
<evidence type="ECO:0000313" key="3">
    <source>
        <dbReference type="EMBL" id="TMV11834.1"/>
    </source>
</evidence>
<protein>
    <submittedName>
        <fullName evidence="3">SseB family protein</fullName>
    </submittedName>
</protein>
<evidence type="ECO:0000259" key="2">
    <source>
        <dbReference type="Pfam" id="PF07179"/>
    </source>
</evidence>
<dbReference type="Proteomes" id="UP001191082">
    <property type="component" value="Unassembled WGS sequence"/>
</dbReference>
<name>A0ABY2X7S2_9RHOB</name>
<dbReference type="Pfam" id="PF07179">
    <property type="entry name" value="SseB"/>
    <property type="match status" value="1"/>
</dbReference>
<organism evidence="3 4">
    <name type="scientific">Arenibacterium halophilum</name>
    <dbReference type="NCBI Taxonomy" id="2583821"/>
    <lineage>
        <taxon>Bacteria</taxon>
        <taxon>Pseudomonadati</taxon>
        <taxon>Pseudomonadota</taxon>
        <taxon>Alphaproteobacteria</taxon>
        <taxon>Rhodobacterales</taxon>
        <taxon>Paracoccaceae</taxon>
        <taxon>Arenibacterium</taxon>
    </lineage>
</organism>
<accession>A0ABY2X7S2</accession>
<evidence type="ECO:0000256" key="1">
    <source>
        <dbReference type="SAM" id="MobiDB-lite"/>
    </source>
</evidence>
<reference evidence="3 4" key="1">
    <citation type="submission" date="2019-05" db="EMBL/GenBank/DDBJ databases">
        <title>Marivita sp. nov. isolated from sea sediment.</title>
        <authorList>
            <person name="Kim W."/>
        </authorList>
    </citation>
    <scope>NUCLEOTIDE SEQUENCE [LARGE SCALE GENOMIC DNA]</scope>
    <source>
        <strain evidence="3 4">CAU 1492</strain>
    </source>
</reference>